<sequence>MDAQDMTKNEGEEGYDFENSSYPIIDSHIHLYPSSEFDNIGWLQSSSPLFRQYSLDEYVTATSAESSTPGFIFIEVNRKHDLSNPGSEDNRGWEMPLKEVDFARRIALGTPRNGEGHSAEQRQLCRGIIPWAPIPCGEEVLELYLAQVKVHAGESFPKIRGFRYLVHDKPRGVMLEENFIKGLQWLGRKNFTFDLGVDQHRRGKWQLEEAIQMISSAHDGVNPEDKVHVIIDHLCKPNLSIYNQTDPIFIAWRASIFSLSKCSCTYMKLSGCFSEMPATLKAASVDEIFIAMQPYLAVILATFGPSRIMFGSDWPVCTPDVDDAWNKWRLVVQRFCSLASLSSEEQKMIWSGTAIKAYGLDKYESG</sequence>
<dbReference type="Pfam" id="PF04909">
    <property type="entry name" value="Amidohydro_2"/>
    <property type="match status" value="1"/>
</dbReference>
<organism evidence="3 4">
    <name type="scientific">Golovinomyces cichoracearum</name>
    <dbReference type="NCBI Taxonomy" id="62708"/>
    <lineage>
        <taxon>Eukaryota</taxon>
        <taxon>Fungi</taxon>
        <taxon>Dikarya</taxon>
        <taxon>Ascomycota</taxon>
        <taxon>Pezizomycotina</taxon>
        <taxon>Leotiomycetes</taxon>
        <taxon>Erysiphales</taxon>
        <taxon>Erysiphaceae</taxon>
        <taxon>Golovinomyces</taxon>
    </lineage>
</organism>
<dbReference type="InterPro" id="IPR032466">
    <property type="entry name" value="Metal_Hydrolase"/>
</dbReference>
<proteinExistence type="inferred from homology"/>
<name>A0A420H9G4_9PEZI</name>
<comment type="caution">
    <text evidence="3">The sequence shown here is derived from an EMBL/GenBank/DDBJ whole genome shotgun (WGS) entry which is preliminary data.</text>
</comment>
<evidence type="ECO:0000313" key="3">
    <source>
        <dbReference type="EMBL" id="RKF54043.1"/>
    </source>
</evidence>
<accession>A0A420H9G4</accession>
<dbReference type="PANTHER" id="PTHR43569">
    <property type="entry name" value="AMIDOHYDROLASE"/>
    <property type="match status" value="1"/>
</dbReference>
<comment type="similarity">
    <text evidence="1">Belongs to the metallo-dependent hydrolases superfamily.</text>
</comment>
<dbReference type="GO" id="GO:0016787">
    <property type="term" value="F:hydrolase activity"/>
    <property type="evidence" value="ECO:0007669"/>
    <property type="project" value="InterPro"/>
</dbReference>
<dbReference type="PANTHER" id="PTHR43569:SF2">
    <property type="entry name" value="AMIDOHYDROLASE-RELATED DOMAIN-CONTAINING PROTEIN"/>
    <property type="match status" value="1"/>
</dbReference>
<reference evidence="3 4" key="1">
    <citation type="journal article" date="2018" name="BMC Genomics">
        <title>Comparative genome analyses reveal sequence features reflecting distinct modes of host-adaptation between dicot and monocot powdery mildew.</title>
        <authorList>
            <person name="Wu Y."/>
            <person name="Ma X."/>
            <person name="Pan Z."/>
            <person name="Kale S.D."/>
            <person name="Song Y."/>
            <person name="King H."/>
            <person name="Zhang Q."/>
            <person name="Presley C."/>
            <person name="Deng X."/>
            <person name="Wei C.I."/>
            <person name="Xiao S."/>
        </authorList>
    </citation>
    <scope>NUCLEOTIDE SEQUENCE [LARGE SCALE GENOMIC DNA]</scope>
    <source>
        <strain evidence="3">UCSC1</strain>
    </source>
</reference>
<evidence type="ECO:0000256" key="1">
    <source>
        <dbReference type="ARBA" id="ARBA00038310"/>
    </source>
</evidence>
<dbReference type="Gene3D" id="3.20.20.140">
    <property type="entry name" value="Metal-dependent hydrolases"/>
    <property type="match status" value="1"/>
</dbReference>
<dbReference type="EMBL" id="MCBR01021551">
    <property type="protein sequence ID" value="RKF54043.1"/>
    <property type="molecule type" value="Genomic_DNA"/>
</dbReference>
<dbReference type="Proteomes" id="UP000285405">
    <property type="component" value="Unassembled WGS sequence"/>
</dbReference>
<gene>
    <name evidence="3" type="ORF">GcC1_215042</name>
</gene>
<feature type="domain" description="Amidohydrolase-related" evidence="2">
    <location>
        <begin position="219"/>
        <end position="360"/>
    </location>
</feature>
<evidence type="ECO:0000259" key="2">
    <source>
        <dbReference type="Pfam" id="PF04909"/>
    </source>
</evidence>
<protein>
    <submittedName>
        <fullName evidence="3">L-rhamnono-gamma-lactonase</fullName>
    </submittedName>
</protein>
<dbReference type="InterPro" id="IPR006680">
    <property type="entry name" value="Amidohydro-rel"/>
</dbReference>
<dbReference type="AlphaFoldDB" id="A0A420H9G4"/>
<evidence type="ECO:0000313" key="4">
    <source>
        <dbReference type="Proteomes" id="UP000285405"/>
    </source>
</evidence>
<dbReference type="InterPro" id="IPR052350">
    <property type="entry name" value="Metallo-dep_Lactonases"/>
</dbReference>
<dbReference type="SUPFAM" id="SSF51556">
    <property type="entry name" value="Metallo-dependent hydrolases"/>
    <property type="match status" value="1"/>
</dbReference>
<dbReference type="OrthoDB" id="2135488at2759"/>